<proteinExistence type="predicted"/>
<organism evidence="2 3">
    <name type="scientific">Ensete ventricosum</name>
    <name type="common">Abyssinian banana</name>
    <name type="synonym">Musa ensete</name>
    <dbReference type="NCBI Taxonomy" id="4639"/>
    <lineage>
        <taxon>Eukaryota</taxon>
        <taxon>Viridiplantae</taxon>
        <taxon>Streptophyta</taxon>
        <taxon>Embryophyta</taxon>
        <taxon>Tracheophyta</taxon>
        <taxon>Spermatophyta</taxon>
        <taxon>Magnoliopsida</taxon>
        <taxon>Liliopsida</taxon>
        <taxon>Zingiberales</taxon>
        <taxon>Musaceae</taxon>
        <taxon>Ensete</taxon>
    </lineage>
</organism>
<dbReference type="Proteomes" id="UP000287651">
    <property type="component" value="Unassembled WGS sequence"/>
</dbReference>
<comment type="caution">
    <text evidence="2">The sequence shown here is derived from an EMBL/GenBank/DDBJ whole genome shotgun (WGS) entry which is preliminary data.</text>
</comment>
<dbReference type="EMBL" id="AMZH03001850">
    <property type="protein sequence ID" value="RRT77747.1"/>
    <property type="molecule type" value="Genomic_DNA"/>
</dbReference>
<sequence length="68" mass="7338">MTVTWLDPPLRATAIALCEPSRTLPCAQGPRVRILRAIITVPPPSLGEGNQSRHRRTPPSSHESEAGS</sequence>
<reference evidence="2 3" key="1">
    <citation type="journal article" date="2014" name="Agronomy (Basel)">
        <title>A Draft Genome Sequence for Ensete ventricosum, the Drought-Tolerant Tree Against Hunger.</title>
        <authorList>
            <person name="Harrison J."/>
            <person name="Moore K.A."/>
            <person name="Paszkiewicz K."/>
            <person name="Jones T."/>
            <person name="Grant M."/>
            <person name="Ambacheew D."/>
            <person name="Muzemil S."/>
            <person name="Studholme D.J."/>
        </authorList>
    </citation>
    <scope>NUCLEOTIDE SEQUENCE [LARGE SCALE GENOMIC DNA]</scope>
</reference>
<evidence type="ECO:0000313" key="2">
    <source>
        <dbReference type="EMBL" id="RRT77747.1"/>
    </source>
</evidence>
<accession>A0A427ANE6</accession>
<evidence type="ECO:0000313" key="3">
    <source>
        <dbReference type="Proteomes" id="UP000287651"/>
    </source>
</evidence>
<name>A0A427ANE6_ENSVE</name>
<evidence type="ECO:0000256" key="1">
    <source>
        <dbReference type="SAM" id="MobiDB-lite"/>
    </source>
</evidence>
<feature type="region of interest" description="Disordered" evidence="1">
    <location>
        <begin position="42"/>
        <end position="68"/>
    </location>
</feature>
<dbReference type="AlphaFoldDB" id="A0A427ANE6"/>
<protein>
    <submittedName>
        <fullName evidence="2">Uncharacterized protein</fullName>
    </submittedName>
</protein>
<gene>
    <name evidence="2" type="ORF">B296_00028243</name>
</gene>